<evidence type="ECO:0000313" key="3">
    <source>
        <dbReference type="EMBL" id="OPA82047.1"/>
    </source>
</evidence>
<dbReference type="InterPro" id="IPR050345">
    <property type="entry name" value="Aliph_Amidase/BUP"/>
</dbReference>
<proteinExistence type="predicted"/>
<dbReference type="SUPFAM" id="SSF56317">
    <property type="entry name" value="Carbon-nitrogen hydrolase"/>
    <property type="match status" value="1"/>
</dbReference>
<dbReference type="Pfam" id="PF00795">
    <property type="entry name" value="CN_hydrolase"/>
    <property type="match status" value="1"/>
</dbReference>
<dbReference type="AlphaFoldDB" id="A0AAX0LC80"/>
<dbReference type="InterPro" id="IPR036526">
    <property type="entry name" value="C-N_Hydrolase_sf"/>
</dbReference>
<dbReference type="Gene3D" id="3.60.110.10">
    <property type="entry name" value="Carbon-nitrogen hydrolase"/>
    <property type="match status" value="1"/>
</dbReference>
<evidence type="ECO:0000259" key="2">
    <source>
        <dbReference type="PROSITE" id="PS50263"/>
    </source>
</evidence>
<protein>
    <submittedName>
        <fullName evidence="3">Carbon-nitrogen hydrolase</fullName>
    </submittedName>
</protein>
<organism evidence="3 4">
    <name type="scientific">Campylobacter pinnipediorum subsp. pinnipediorum</name>
    <dbReference type="NCBI Taxonomy" id="1660067"/>
    <lineage>
        <taxon>Bacteria</taxon>
        <taxon>Pseudomonadati</taxon>
        <taxon>Campylobacterota</taxon>
        <taxon>Epsilonproteobacteria</taxon>
        <taxon>Campylobacterales</taxon>
        <taxon>Campylobacteraceae</taxon>
        <taxon>Campylobacter</taxon>
    </lineage>
</organism>
<dbReference type="CDD" id="cd07197">
    <property type="entry name" value="nitrilase"/>
    <property type="match status" value="1"/>
</dbReference>
<reference evidence="3 4" key="1">
    <citation type="submission" date="2016-08" db="EMBL/GenBank/DDBJ databases">
        <title>Campylobacter species from sea mammals.</title>
        <authorList>
            <person name="Gilbert M.J."/>
            <person name="Byrne B.A."/>
            <person name="Zomer A.L."/>
            <person name="Wagenaar J.A."/>
        </authorList>
    </citation>
    <scope>NUCLEOTIDE SEQUENCE [LARGE SCALE GENOMIC DNA]</scope>
    <source>
        <strain evidence="3 4">1105248</strain>
    </source>
</reference>
<name>A0AAX0LC80_9BACT</name>
<dbReference type="RefSeq" id="WP_078388149.1">
    <property type="nucleotide sequence ID" value="NZ_CP012547.1"/>
</dbReference>
<dbReference type="InterPro" id="IPR003010">
    <property type="entry name" value="C-N_Hydrolase"/>
</dbReference>
<feature type="domain" description="CN hydrolase" evidence="2">
    <location>
        <begin position="2"/>
        <end position="246"/>
    </location>
</feature>
<keyword evidence="1 3" id="KW-0378">Hydrolase</keyword>
<dbReference type="GO" id="GO:0033388">
    <property type="term" value="P:putrescine biosynthetic process from arginine"/>
    <property type="evidence" value="ECO:0007669"/>
    <property type="project" value="TreeGrafter"/>
</dbReference>
<dbReference type="PROSITE" id="PS50263">
    <property type="entry name" value="CN_HYDROLASE"/>
    <property type="match status" value="1"/>
</dbReference>
<evidence type="ECO:0000256" key="1">
    <source>
        <dbReference type="ARBA" id="ARBA00022801"/>
    </source>
</evidence>
<gene>
    <name evidence="3" type="ORF">BFG04_07780</name>
</gene>
<dbReference type="PANTHER" id="PTHR43674:SF2">
    <property type="entry name" value="BETA-UREIDOPROPIONASE"/>
    <property type="match status" value="1"/>
</dbReference>
<evidence type="ECO:0000313" key="4">
    <source>
        <dbReference type="Proteomes" id="UP000189728"/>
    </source>
</evidence>
<sequence>MTKIAVLQLPTLALSEARLDYYLKVCKDNGVSLILLGEYVLNSFFKELENMPISMIKKQSDDRKESLINLAKKYDITIIAPLVLVRGKEIYKVIAKISHSQTKFYEQQFLMQYSHWNEAKFFKNEFKDKLNYATFKFDDLKFGVMFGYEAHFDASFVYMMKKNVDVLLIPTACTFETNERWCELLKMRAFTNNVYILRANRIGHYKNKNIDESWNFYGDSMLISPFGEVSQRLGSNEEMMISNLDKKEIITARGIWGFKNEINKKKLLSL</sequence>
<dbReference type="GO" id="GO:0050126">
    <property type="term" value="F:N-carbamoylputrescine amidase activity"/>
    <property type="evidence" value="ECO:0007669"/>
    <property type="project" value="TreeGrafter"/>
</dbReference>
<dbReference type="EMBL" id="MCRK01000005">
    <property type="protein sequence ID" value="OPA82047.1"/>
    <property type="molecule type" value="Genomic_DNA"/>
</dbReference>
<dbReference type="PANTHER" id="PTHR43674">
    <property type="entry name" value="NITRILASE C965.09-RELATED"/>
    <property type="match status" value="1"/>
</dbReference>
<comment type="caution">
    <text evidence="3">The sequence shown here is derived from an EMBL/GenBank/DDBJ whole genome shotgun (WGS) entry which is preliminary data.</text>
</comment>
<dbReference type="Proteomes" id="UP000189728">
    <property type="component" value="Unassembled WGS sequence"/>
</dbReference>
<accession>A0AAX0LC80</accession>